<dbReference type="AlphaFoldDB" id="A0AAW0K4Q4"/>
<evidence type="ECO:0000256" key="12">
    <source>
        <dbReference type="ARBA" id="ARBA00048679"/>
    </source>
</evidence>
<evidence type="ECO:0000256" key="11">
    <source>
        <dbReference type="ARBA" id="ARBA00047899"/>
    </source>
</evidence>
<evidence type="ECO:0000256" key="2">
    <source>
        <dbReference type="ARBA" id="ARBA00012513"/>
    </source>
</evidence>
<evidence type="ECO:0000256" key="10">
    <source>
        <dbReference type="ARBA" id="ARBA00023136"/>
    </source>
</evidence>
<dbReference type="Proteomes" id="UP000237347">
    <property type="component" value="Unassembled WGS sequence"/>
</dbReference>
<keyword evidence="15" id="KW-1185">Reference proteome</keyword>
<dbReference type="InterPro" id="IPR052232">
    <property type="entry name" value="RLK_Ser/Thr-Kinase"/>
</dbReference>
<evidence type="ECO:0000256" key="9">
    <source>
        <dbReference type="ARBA" id="ARBA00022989"/>
    </source>
</evidence>
<dbReference type="SUPFAM" id="SSF56112">
    <property type="entry name" value="Protein kinase-like (PK-like)"/>
    <property type="match status" value="1"/>
</dbReference>
<comment type="caution">
    <text evidence="14">The sequence shown here is derived from an EMBL/GenBank/DDBJ whole genome shotgun (WGS) entry which is preliminary data.</text>
</comment>
<keyword evidence="4" id="KW-0808">Transferase</keyword>
<evidence type="ECO:0000256" key="7">
    <source>
        <dbReference type="ARBA" id="ARBA00022777"/>
    </source>
</evidence>
<evidence type="ECO:0000313" key="15">
    <source>
        <dbReference type="Proteomes" id="UP000237347"/>
    </source>
</evidence>
<dbReference type="InterPro" id="IPR011009">
    <property type="entry name" value="Kinase-like_dom_sf"/>
</dbReference>
<comment type="catalytic activity">
    <reaction evidence="12">
        <text>L-seryl-[protein] + ATP = O-phospho-L-seryl-[protein] + ADP + H(+)</text>
        <dbReference type="Rhea" id="RHEA:17989"/>
        <dbReference type="Rhea" id="RHEA-COMP:9863"/>
        <dbReference type="Rhea" id="RHEA-COMP:11604"/>
        <dbReference type="ChEBI" id="CHEBI:15378"/>
        <dbReference type="ChEBI" id="CHEBI:29999"/>
        <dbReference type="ChEBI" id="CHEBI:30616"/>
        <dbReference type="ChEBI" id="CHEBI:83421"/>
        <dbReference type="ChEBI" id="CHEBI:456216"/>
        <dbReference type="EC" id="2.7.11.1"/>
    </reaction>
</comment>
<evidence type="ECO:0000256" key="8">
    <source>
        <dbReference type="ARBA" id="ARBA00022840"/>
    </source>
</evidence>
<comment type="catalytic activity">
    <reaction evidence="11">
        <text>L-threonyl-[protein] + ATP = O-phospho-L-threonyl-[protein] + ADP + H(+)</text>
        <dbReference type="Rhea" id="RHEA:46608"/>
        <dbReference type="Rhea" id="RHEA-COMP:11060"/>
        <dbReference type="Rhea" id="RHEA-COMP:11605"/>
        <dbReference type="ChEBI" id="CHEBI:15378"/>
        <dbReference type="ChEBI" id="CHEBI:30013"/>
        <dbReference type="ChEBI" id="CHEBI:30616"/>
        <dbReference type="ChEBI" id="CHEBI:61977"/>
        <dbReference type="ChEBI" id="CHEBI:456216"/>
        <dbReference type="EC" id="2.7.11.1"/>
    </reaction>
</comment>
<sequence>KSLNDSQSFEKQFVSKLLALGRLRHYNIVPLLGYRIEGKEKLLVNKYVSNCNLYDWLHAAKGKHEIL</sequence>
<gene>
    <name evidence="14" type="ORF">CFP56_025321</name>
</gene>
<name>A0AAW0K4Q4_QUESU</name>
<dbReference type="EMBL" id="PKMF04000401">
    <property type="protein sequence ID" value="KAK7833738.1"/>
    <property type="molecule type" value="Genomic_DNA"/>
</dbReference>
<keyword evidence="5" id="KW-0812">Transmembrane</keyword>
<dbReference type="InterPro" id="IPR001245">
    <property type="entry name" value="Ser-Thr/Tyr_kinase_cat_dom"/>
</dbReference>
<evidence type="ECO:0000256" key="6">
    <source>
        <dbReference type="ARBA" id="ARBA00022741"/>
    </source>
</evidence>
<evidence type="ECO:0000256" key="3">
    <source>
        <dbReference type="ARBA" id="ARBA00022553"/>
    </source>
</evidence>
<keyword evidence="10" id="KW-0472">Membrane</keyword>
<evidence type="ECO:0000256" key="5">
    <source>
        <dbReference type="ARBA" id="ARBA00022692"/>
    </source>
</evidence>
<evidence type="ECO:0000259" key="13">
    <source>
        <dbReference type="Pfam" id="PF07714"/>
    </source>
</evidence>
<feature type="domain" description="Serine-threonine/tyrosine-protein kinase catalytic" evidence="13">
    <location>
        <begin position="3"/>
        <end position="63"/>
    </location>
</feature>
<organism evidence="14 15">
    <name type="scientific">Quercus suber</name>
    <name type="common">Cork oak</name>
    <dbReference type="NCBI Taxonomy" id="58331"/>
    <lineage>
        <taxon>Eukaryota</taxon>
        <taxon>Viridiplantae</taxon>
        <taxon>Streptophyta</taxon>
        <taxon>Embryophyta</taxon>
        <taxon>Tracheophyta</taxon>
        <taxon>Spermatophyta</taxon>
        <taxon>Magnoliopsida</taxon>
        <taxon>eudicotyledons</taxon>
        <taxon>Gunneridae</taxon>
        <taxon>Pentapetalae</taxon>
        <taxon>rosids</taxon>
        <taxon>fabids</taxon>
        <taxon>Fagales</taxon>
        <taxon>Fagaceae</taxon>
        <taxon>Quercus</taxon>
    </lineage>
</organism>
<keyword evidence="8" id="KW-0067">ATP-binding</keyword>
<feature type="non-terminal residue" evidence="14">
    <location>
        <position position="1"/>
    </location>
</feature>
<dbReference type="PANTHER" id="PTHR47984:SF14">
    <property type="entry name" value="OS01G0323000 PROTEIN"/>
    <property type="match status" value="1"/>
</dbReference>
<dbReference type="GO" id="GO:0016020">
    <property type="term" value="C:membrane"/>
    <property type="evidence" value="ECO:0007669"/>
    <property type="project" value="UniProtKB-SubCell"/>
</dbReference>
<dbReference type="GO" id="GO:0004674">
    <property type="term" value="F:protein serine/threonine kinase activity"/>
    <property type="evidence" value="ECO:0007669"/>
    <property type="project" value="UniProtKB-EC"/>
</dbReference>
<evidence type="ECO:0000256" key="4">
    <source>
        <dbReference type="ARBA" id="ARBA00022679"/>
    </source>
</evidence>
<reference evidence="14 15" key="1">
    <citation type="journal article" date="2018" name="Sci. Data">
        <title>The draft genome sequence of cork oak.</title>
        <authorList>
            <person name="Ramos A.M."/>
            <person name="Usie A."/>
            <person name="Barbosa P."/>
            <person name="Barros P.M."/>
            <person name="Capote T."/>
            <person name="Chaves I."/>
            <person name="Simoes F."/>
            <person name="Abreu I."/>
            <person name="Carrasquinho I."/>
            <person name="Faro C."/>
            <person name="Guimaraes J.B."/>
            <person name="Mendonca D."/>
            <person name="Nobrega F."/>
            <person name="Rodrigues L."/>
            <person name="Saibo N.J.M."/>
            <person name="Varela M.C."/>
            <person name="Egas C."/>
            <person name="Matos J."/>
            <person name="Miguel C.M."/>
            <person name="Oliveira M.M."/>
            <person name="Ricardo C.P."/>
            <person name="Goncalves S."/>
        </authorList>
    </citation>
    <scope>NUCLEOTIDE SEQUENCE [LARGE SCALE GENOMIC DNA]</scope>
    <source>
        <strain evidence="15">cv. HL8</strain>
    </source>
</reference>
<keyword evidence="6" id="KW-0547">Nucleotide-binding</keyword>
<comment type="subcellular location">
    <subcellularLocation>
        <location evidence="1">Membrane</location>
        <topology evidence="1">Single-pass membrane protein</topology>
    </subcellularLocation>
</comment>
<dbReference type="PANTHER" id="PTHR47984">
    <property type="entry name" value="OS01G0323000 PROTEIN"/>
    <property type="match status" value="1"/>
</dbReference>
<keyword evidence="7" id="KW-0418">Kinase</keyword>
<keyword evidence="9" id="KW-1133">Transmembrane helix</keyword>
<dbReference type="Pfam" id="PF07714">
    <property type="entry name" value="PK_Tyr_Ser-Thr"/>
    <property type="match status" value="1"/>
</dbReference>
<protein>
    <recommendedName>
        <fullName evidence="2">non-specific serine/threonine protein kinase</fullName>
        <ecNumber evidence="2">2.7.11.1</ecNumber>
    </recommendedName>
</protein>
<dbReference type="Gene3D" id="1.10.510.10">
    <property type="entry name" value="Transferase(Phosphotransferase) domain 1"/>
    <property type="match status" value="1"/>
</dbReference>
<proteinExistence type="predicted"/>
<dbReference type="EC" id="2.7.11.1" evidence="2"/>
<dbReference type="GO" id="GO:0005524">
    <property type="term" value="F:ATP binding"/>
    <property type="evidence" value="ECO:0007669"/>
    <property type="project" value="UniProtKB-KW"/>
</dbReference>
<evidence type="ECO:0000256" key="1">
    <source>
        <dbReference type="ARBA" id="ARBA00004167"/>
    </source>
</evidence>
<evidence type="ECO:0000313" key="14">
    <source>
        <dbReference type="EMBL" id="KAK7833738.1"/>
    </source>
</evidence>
<keyword evidence="3" id="KW-0597">Phosphoprotein</keyword>
<accession>A0AAW0K4Q4</accession>